<dbReference type="PIRSF" id="PIRSF004810">
    <property type="entry name" value="ChrA"/>
    <property type="match status" value="1"/>
</dbReference>
<dbReference type="AlphaFoldDB" id="A0A328ANN6"/>
<dbReference type="RefSeq" id="WP_111512983.1">
    <property type="nucleotide sequence ID" value="NZ_QFYR01000001.1"/>
</dbReference>
<dbReference type="EMBL" id="QFYR01000001">
    <property type="protein sequence ID" value="RAK56632.1"/>
    <property type="molecule type" value="Genomic_DNA"/>
</dbReference>
<protein>
    <submittedName>
        <fullName evidence="8">Chromate transporter</fullName>
    </submittedName>
</protein>
<comment type="subcellular location">
    <subcellularLocation>
        <location evidence="1">Cell membrane</location>
        <topology evidence="1">Multi-pass membrane protein</topology>
    </subcellularLocation>
</comment>
<keyword evidence="5 7" id="KW-1133">Transmembrane helix</keyword>
<organism evidence="8 9">
    <name type="scientific">Phenylobacterium deserti</name>
    <dbReference type="NCBI Taxonomy" id="1914756"/>
    <lineage>
        <taxon>Bacteria</taxon>
        <taxon>Pseudomonadati</taxon>
        <taxon>Pseudomonadota</taxon>
        <taxon>Alphaproteobacteria</taxon>
        <taxon>Caulobacterales</taxon>
        <taxon>Caulobacteraceae</taxon>
        <taxon>Phenylobacterium</taxon>
    </lineage>
</organism>
<dbReference type="NCBIfam" id="TIGR00937">
    <property type="entry name" value="2A51"/>
    <property type="match status" value="1"/>
</dbReference>
<feature type="transmembrane region" description="Helical" evidence="7">
    <location>
        <begin position="115"/>
        <end position="132"/>
    </location>
</feature>
<comment type="similarity">
    <text evidence="2">Belongs to the chromate ion transporter (CHR) (TC 2.A.51) family.</text>
</comment>
<comment type="caution">
    <text evidence="8">The sequence shown here is derived from an EMBL/GenBank/DDBJ whole genome shotgun (WGS) entry which is preliminary data.</text>
</comment>
<evidence type="ECO:0000313" key="8">
    <source>
        <dbReference type="EMBL" id="RAK56632.1"/>
    </source>
</evidence>
<evidence type="ECO:0000256" key="1">
    <source>
        <dbReference type="ARBA" id="ARBA00004651"/>
    </source>
</evidence>
<feature type="transmembrane region" description="Helical" evidence="7">
    <location>
        <begin position="231"/>
        <end position="255"/>
    </location>
</feature>
<dbReference type="Pfam" id="PF02417">
    <property type="entry name" value="Chromate_transp"/>
    <property type="match status" value="2"/>
</dbReference>
<evidence type="ECO:0000313" key="9">
    <source>
        <dbReference type="Proteomes" id="UP000249725"/>
    </source>
</evidence>
<feature type="transmembrane region" description="Helical" evidence="7">
    <location>
        <begin position="144"/>
        <end position="160"/>
    </location>
</feature>
<dbReference type="InterPro" id="IPR014047">
    <property type="entry name" value="Chr_Tranpt_l_chain"/>
</dbReference>
<feature type="transmembrane region" description="Helical" evidence="7">
    <location>
        <begin position="300"/>
        <end position="322"/>
    </location>
</feature>
<feature type="transmembrane region" description="Helical" evidence="7">
    <location>
        <begin position="205"/>
        <end position="225"/>
    </location>
</feature>
<feature type="transmembrane region" description="Helical" evidence="7">
    <location>
        <begin position="334"/>
        <end position="354"/>
    </location>
</feature>
<sequence length="401" mass="40624">MDEPARTAPNLLDVFLAFFGAGLTAGGPSAHLADFRREFVERRGWLTDAELAQAADQAESTPGHSSTQLAIAIGLRQAGVAGGVVALAGFVLPAAAAMIALAQLAPVLFRMWGDGWTLGLKIAACAMVLQALTGMARVIAPDPVRVGLAVGAGVGAILTHGPVAQFFALAAGALFGLALLGPSSSAERATELAEGARVSARAAKIALSLAAGLFLLLPFAAWALGSPETGLAGIFFRVGALAFGGEQVLLPLLSAELDGEGWIDIDTLLAGYGAALALPGPLFAFAGFVGAAQIGATGGWLGGGLAVAAMLAPSLLLMVGGAPFWNRLQGAPRIMGALAGLQAVTVGLVAAALWDPLIMRTIVEPADWALVAAAWVFLSIARLPRWLVAVGFAVATGLFLR</sequence>
<dbReference type="PANTHER" id="PTHR33567">
    <property type="entry name" value="CHROMATE ION TRANSPORTER (EUROFUNG)"/>
    <property type="match status" value="1"/>
</dbReference>
<evidence type="ECO:0000256" key="7">
    <source>
        <dbReference type="SAM" id="Phobius"/>
    </source>
</evidence>
<dbReference type="Proteomes" id="UP000249725">
    <property type="component" value="Unassembled WGS sequence"/>
</dbReference>
<reference evidence="9" key="1">
    <citation type="submission" date="2018-05" db="EMBL/GenBank/DDBJ databases">
        <authorList>
            <person name="Li X."/>
        </authorList>
    </citation>
    <scope>NUCLEOTIDE SEQUENCE [LARGE SCALE GENOMIC DNA]</scope>
    <source>
        <strain evidence="9">YIM 73061</strain>
    </source>
</reference>
<feature type="transmembrane region" description="Helical" evidence="7">
    <location>
        <begin position="84"/>
        <end position="109"/>
    </location>
</feature>
<evidence type="ECO:0000256" key="5">
    <source>
        <dbReference type="ARBA" id="ARBA00022989"/>
    </source>
</evidence>
<name>A0A328ANN6_9CAUL</name>
<evidence type="ECO:0000256" key="6">
    <source>
        <dbReference type="ARBA" id="ARBA00023136"/>
    </source>
</evidence>
<dbReference type="GO" id="GO:0015109">
    <property type="term" value="F:chromate transmembrane transporter activity"/>
    <property type="evidence" value="ECO:0007669"/>
    <property type="project" value="InterPro"/>
</dbReference>
<keyword evidence="6 7" id="KW-0472">Membrane</keyword>
<dbReference type="InterPro" id="IPR003370">
    <property type="entry name" value="Chromate_transpt"/>
</dbReference>
<dbReference type="GO" id="GO:0005886">
    <property type="term" value="C:plasma membrane"/>
    <property type="evidence" value="ECO:0007669"/>
    <property type="project" value="UniProtKB-SubCell"/>
</dbReference>
<proteinExistence type="inferred from homology"/>
<dbReference type="OrthoDB" id="8969999at2"/>
<gene>
    <name evidence="8" type="ORF">DJ018_01235</name>
</gene>
<dbReference type="PANTHER" id="PTHR33567:SF3">
    <property type="entry name" value="CHROMATE ION TRANSPORTER (EUROFUNG)"/>
    <property type="match status" value="1"/>
</dbReference>
<evidence type="ECO:0000256" key="4">
    <source>
        <dbReference type="ARBA" id="ARBA00022692"/>
    </source>
</evidence>
<keyword evidence="9" id="KW-1185">Reference proteome</keyword>
<keyword evidence="4 7" id="KW-0812">Transmembrane</keyword>
<evidence type="ECO:0000256" key="3">
    <source>
        <dbReference type="ARBA" id="ARBA00022475"/>
    </source>
</evidence>
<accession>A0A328ANN6</accession>
<evidence type="ECO:0000256" key="2">
    <source>
        <dbReference type="ARBA" id="ARBA00005262"/>
    </source>
</evidence>
<feature type="transmembrane region" description="Helical" evidence="7">
    <location>
        <begin position="14"/>
        <end position="33"/>
    </location>
</feature>
<feature type="transmembrane region" description="Helical" evidence="7">
    <location>
        <begin position="267"/>
        <end position="294"/>
    </location>
</feature>
<keyword evidence="3" id="KW-1003">Cell membrane</keyword>